<dbReference type="InterPro" id="IPR041640">
    <property type="entry name" value="Tyrosinase_C"/>
</dbReference>
<dbReference type="SUPFAM" id="SSF48056">
    <property type="entry name" value="Di-copper centre-containing domain"/>
    <property type="match status" value="1"/>
</dbReference>
<dbReference type="Proteomes" id="UP001285441">
    <property type="component" value="Unassembled WGS sequence"/>
</dbReference>
<evidence type="ECO:0000256" key="6">
    <source>
        <dbReference type="ARBA" id="ARBA00023008"/>
    </source>
</evidence>
<evidence type="ECO:0000256" key="9">
    <source>
        <dbReference type="ARBA" id="ARBA00048233"/>
    </source>
</evidence>
<evidence type="ECO:0000259" key="11">
    <source>
        <dbReference type="PROSITE" id="PS00497"/>
    </source>
</evidence>
<dbReference type="PROSITE" id="PS00497">
    <property type="entry name" value="TYROSINASE_1"/>
    <property type="match status" value="1"/>
</dbReference>
<keyword evidence="14" id="KW-1185">Reference proteome</keyword>
<dbReference type="InterPro" id="IPR050316">
    <property type="entry name" value="Tyrosinase/Hemocyanin"/>
</dbReference>
<keyword evidence="6" id="KW-0186">Copper</keyword>
<evidence type="ECO:0000313" key="14">
    <source>
        <dbReference type="Proteomes" id="UP001285441"/>
    </source>
</evidence>
<dbReference type="Pfam" id="PF18132">
    <property type="entry name" value="Tyrosinase_C"/>
    <property type="match status" value="1"/>
</dbReference>
<gene>
    <name evidence="13" type="ORF">B0H63DRAFT_437588</name>
</gene>
<keyword evidence="7" id="KW-0503">Monooxygenase</keyword>
<dbReference type="PANTHER" id="PTHR11474:SF76">
    <property type="entry name" value="SHKT DOMAIN-CONTAINING PROTEIN"/>
    <property type="match status" value="1"/>
</dbReference>
<dbReference type="AlphaFoldDB" id="A0AAE0KEL3"/>
<evidence type="ECO:0000256" key="2">
    <source>
        <dbReference type="ARBA" id="ARBA00009928"/>
    </source>
</evidence>
<comment type="catalytic activity">
    <reaction evidence="9">
        <text>2 L-dopa + O2 = 2 L-dopaquinone + 2 H2O</text>
        <dbReference type="Rhea" id="RHEA:34287"/>
        <dbReference type="ChEBI" id="CHEBI:15377"/>
        <dbReference type="ChEBI" id="CHEBI:15379"/>
        <dbReference type="ChEBI" id="CHEBI:57504"/>
        <dbReference type="ChEBI" id="CHEBI:57924"/>
        <dbReference type="EC" id="1.14.18.1"/>
    </reaction>
</comment>
<dbReference type="GO" id="GO:0042438">
    <property type="term" value="P:melanin biosynthetic process"/>
    <property type="evidence" value="ECO:0007669"/>
    <property type="project" value="UniProtKB-KW"/>
</dbReference>
<evidence type="ECO:0000256" key="3">
    <source>
        <dbReference type="ARBA" id="ARBA00011906"/>
    </source>
</evidence>
<evidence type="ECO:0000256" key="4">
    <source>
        <dbReference type="ARBA" id="ARBA00022723"/>
    </source>
</evidence>
<evidence type="ECO:0000313" key="13">
    <source>
        <dbReference type="EMBL" id="KAK3374755.1"/>
    </source>
</evidence>
<evidence type="ECO:0000256" key="8">
    <source>
        <dbReference type="ARBA" id="ARBA00023101"/>
    </source>
</evidence>
<name>A0AAE0KEL3_9PEZI</name>
<dbReference type="PROSITE" id="PS00498">
    <property type="entry name" value="TYROSINASE_2"/>
    <property type="match status" value="1"/>
</dbReference>
<proteinExistence type="inferred from homology"/>
<keyword evidence="5" id="KW-0560">Oxidoreductase</keyword>
<evidence type="ECO:0000256" key="1">
    <source>
        <dbReference type="ARBA" id="ARBA00001973"/>
    </source>
</evidence>
<dbReference type="EMBL" id="JAULSW010000007">
    <property type="protein sequence ID" value="KAK3374755.1"/>
    <property type="molecule type" value="Genomic_DNA"/>
</dbReference>
<evidence type="ECO:0000259" key="12">
    <source>
        <dbReference type="PROSITE" id="PS00498"/>
    </source>
</evidence>
<dbReference type="GO" id="GO:0004503">
    <property type="term" value="F:tyrosinase activity"/>
    <property type="evidence" value="ECO:0007669"/>
    <property type="project" value="UniProtKB-EC"/>
</dbReference>
<comment type="similarity">
    <text evidence="2">Belongs to the tyrosinase family.</text>
</comment>
<dbReference type="Pfam" id="PF00264">
    <property type="entry name" value="Tyrosinase"/>
    <property type="match status" value="1"/>
</dbReference>
<keyword evidence="4" id="KW-0479">Metal-binding</keyword>
<protein>
    <recommendedName>
        <fullName evidence="3">tyrosinase</fullName>
        <ecNumber evidence="3">1.14.18.1</ecNumber>
    </recommendedName>
</protein>
<accession>A0AAE0KEL3</accession>
<feature type="domain" description="Tyrosinase copper-binding" evidence="12">
    <location>
        <begin position="337"/>
        <end position="348"/>
    </location>
</feature>
<feature type="domain" description="Tyrosinase copper-binding" evidence="11">
    <location>
        <begin position="98"/>
        <end position="115"/>
    </location>
</feature>
<comment type="caution">
    <text evidence="13">The sequence shown here is derived from an EMBL/GenBank/DDBJ whole genome shotgun (WGS) entry which is preliminary data.</text>
</comment>
<dbReference type="InterPro" id="IPR008922">
    <property type="entry name" value="Di-copper_centre_dom_sf"/>
</dbReference>
<dbReference type="PRINTS" id="PR00092">
    <property type="entry name" value="TYROSINASE"/>
</dbReference>
<sequence length="636" mass="71648">MTAQYKHVIIKGIPPVGGKPGIRKEFSKWSTEQPETSIQVSLFIRALQRFYARDYKETLSYFQVASIHGFPGDLKWDNSDAPQYTREGYKGHHIYCTHNLQTFPTWHRPYMALFEQTVHELMGDVIKDMKFARDDDKQTWIDASNEWRLPYWDWALPQYAEAMPFLLAESKVKIREPMKADGSPAPPLEVDENPLARYQLKVDDVGTKPWSKCSGTSRHAIKGLLPTEEEAVGKNEHAKVSKALAQHKYFSNTEKPADLTKIRGFAIGDLVSRLMSTVHSWEAFSTTATSSESTDWKQWISLEYIHNNLHVFIGGNGALFPDDGLGHMSSVPVSAFDPIFYFHHCNVDRIFALWQVLNPKSWFADKSLADASLSPFHGEFDGEGVQYFNSTKTYDCRALGYDYDIPRVPVQNQDSGDSLISRLKYYLDDAYTDTSNVVLEDEYGLFAAAEEGEVHLFSEGDPDDEQIARDRTVDDYIANVIYDRYGYNNGEPYTIHFHFGVPNTTPHDGLLSLLTTARAAQDDASPISDNFPRHAGSVYTFSMPMGTQNDDEEGTTAAVPKCGNCAQQQDEGVLSRATVPLTVPLYQEAGAPGILGIHDMESISVENYLDSKLSWVAVSVRLLFPALFIPLEQLEH</sequence>
<comment type="cofactor">
    <cofactor evidence="1">
        <name>Cu(2+)</name>
        <dbReference type="ChEBI" id="CHEBI:29036"/>
    </cofactor>
</comment>
<reference evidence="13" key="2">
    <citation type="submission" date="2023-06" db="EMBL/GenBank/DDBJ databases">
        <authorList>
            <consortium name="Lawrence Berkeley National Laboratory"/>
            <person name="Haridas S."/>
            <person name="Hensen N."/>
            <person name="Bonometti L."/>
            <person name="Westerberg I."/>
            <person name="Brannstrom I.O."/>
            <person name="Guillou S."/>
            <person name="Cros-Aarteil S."/>
            <person name="Calhoun S."/>
            <person name="Kuo A."/>
            <person name="Mondo S."/>
            <person name="Pangilinan J."/>
            <person name="Riley R."/>
            <person name="LaButti K."/>
            <person name="Andreopoulos B."/>
            <person name="Lipzen A."/>
            <person name="Chen C."/>
            <person name="Yanf M."/>
            <person name="Daum C."/>
            <person name="Ng V."/>
            <person name="Clum A."/>
            <person name="Steindorff A."/>
            <person name="Ohm R."/>
            <person name="Martin F."/>
            <person name="Silar P."/>
            <person name="Natvig D."/>
            <person name="Lalanne C."/>
            <person name="Gautier V."/>
            <person name="Ament-velasquez S.L."/>
            <person name="Kruys A."/>
            <person name="Hutchinson M.I."/>
            <person name="Powell A.J."/>
            <person name="Barry K."/>
            <person name="Miller A.N."/>
            <person name="Grigoriev I.V."/>
            <person name="Debuchy R."/>
            <person name="Gladieux P."/>
            <person name="Thoren M.H."/>
            <person name="Johannesson H."/>
        </authorList>
    </citation>
    <scope>NUCLEOTIDE SEQUENCE</scope>
    <source>
        <strain evidence="13">CBS 232.78</strain>
    </source>
</reference>
<reference evidence="13" key="1">
    <citation type="journal article" date="2023" name="Mol. Phylogenet. Evol.">
        <title>Genome-scale phylogeny and comparative genomics of the fungal order Sordariales.</title>
        <authorList>
            <person name="Hensen N."/>
            <person name="Bonometti L."/>
            <person name="Westerberg I."/>
            <person name="Brannstrom I.O."/>
            <person name="Guillou S."/>
            <person name="Cros-Aarteil S."/>
            <person name="Calhoun S."/>
            <person name="Haridas S."/>
            <person name="Kuo A."/>
            <person name="Mondo S."/>
            <person name="Pangilinan J."/>
            <person name="Riley R."/>
            <person name="LaButti K."/>
            <person name="Andreopoulos B."/>
            <person name="Lipzen A."/>
            <person name="Chen C."/>
            <person name="Yan M."/>
            <person name="Daum C."/>
            <person name="Ng V."/>
            <person name="Clum A."/>
            <person name="Steindorff A."/>
            <person name="Ohm R.A."/>
            <person name="Martin F."/>
            <person name="Silar P."/>
            <person name="Natvig D.O."/>
            <person name="Lalanne C."/>
            <person name="Gautier V."/>
            <person name="Ament-Velasquez S.L."/>
            <person name="Kruys A."/>
            <person name="Hutchinson M.I."/>
            <person name="Powell A.J."/>
            <person name="Barry K."/>
            <person name="Miller A.N."/>
            <person name="Grigoriev I.V."/>
            <person name="Debuchy R."/>
            <person name="Gladieux P."/>
            <person name="Hiltunen Thoren M."/>
            <person name="Johannesson H."/>
        </authorList>
    </citation>
    <scope>NUCLEOTIDE SEQUENCE</scope>
    <source>
        <strain evidence="13">CBS 232.78</strain>
    </source>
</reference>
<dbReference type="InterPro" id="IPR002227">
    <property type="entry name" value="Tyrosinase_Cu-bd"/>
</dbReference>
<dbReference type="EC" id="1.14.18.1" evidence="3"/>
<evidence type="ECO:0000256" key="5">
    <source>
        <dbReference type="ARBA" id="ARBA00023002"/>
    </source>
</evidence>
<evidence type="ECO:0000256" key="7">
    <source>
        <dbReference type="ARBA" id="ARBA00023033"/>
    </source>
</evidence>
<comment type="catalytic activity">
    <reaction evidence="10">
        <text>L-tyrosine + O2 = L-dopaquinone + H2O</text>
        <dbReference type="Rhea" id="RHEA:18117"/>
        <dbReference type="ChEBI" id="CHEBI:15377"/>
        <dbReference type="ChEBI" id="CHEBI:15379"/>
        <dbReference type="ChEBI" id="CHEBI:57924"/>
        <dbReference type="ChEBI" id="CHEBI:58315"/>
        <dbReference type="EC" id="1.14.18.1"/>
    </reaction>
</comment>
<keyword evidence="8" id="KW-0470">Melanin biosynthesis</keyword>
<evidence type="ECO:0000256" key="10">
    <source>
        <dbReference type="ARBA" id="ARBA00048881"/>
    </source>
</evidence>
<dbReference type="Gene3D" id="2.60.310.20">
    <property type="match status" value="1"/>
</dbReference>
<organism evidence="13 14">
    <name type="scientific">Podospora didyma</name>
    <dbReference type="NCBI Taxonomy" id="330526"/>
    <lineage>
        <taxon>Eukaryota</taxon>
        <taxon>Fungi</taxon>
        <taxon>Dikarya</taxon>
        <taxon>Ascomycota</taxon>
        <taxon>Pezizomycotina</taxon>
        <taxon>Sordariomycetes</taxon>
        <taxon>Sordariomycetidae</taxon>
        <taxon>Sordariales</taxon>
        <taxon>Podosporaceae</taxon>
        <taxon>Podospora</taxon>
    </lineage>
</organism>
<dbReference type="GO" id="GO:0046872">
    <property type="term" value="F:metal ion binding"/>
    <property type="evidence" value="ECO:0007669"/>
    <property type="project" value="UniProtKB-KW"/>
</dbReference>
<dbReference type="PANTHER" id="PTHR11474">
    <property type="entry name" value="TYROSINASE FAMILY MEMBER"/>
    <property type="match status" value="1"/>
</dbReference>
<dbReference type="Gene3D" id="1.10.1280.10">
    <property type="entry name" value="Di-copper center containing domain from catechol oxidase"/>
    <property type="match status" value="1"/>
</dbReference>